<comment type="similarity">
    <text evidence="2">Belongs to the TMEM129 family.</text>
</comment>
<evidence type="ECO:0000256" key="4">
    <source>
        <dbReference type="ARBA" id="ARBA00022989"/>
    </source>
</evidence>
<accession>A0AAV5SU23</accession>
<proteinExistence type="inferred from homology"/>
<comment type="caution">
    <text evidence="6">The sequence shown here is derived from an EMBL/GenBank/DDBJ whole genome shotgun (WGS) entry which is preliminary data.</text>
</comment>
<evidence type="ECO:0000256" key="2">
    <source>
        <dbReference type="ARBA" id="ARBA00007332"/>
    </source>
</evidence>
<dbReference type="GO" id="GO:0016567">
    <property type="term" value="P:protein ubiquitination"/>
    <property type="evidence" value="ECO:0007669"/>
    <property type="project" value="InterPro"/>
</dbReference>
<evidence type="ECO:0000313" key="6">
    <source>
        <dbReference type="EMBL" id="GMS86613.1"/>
    </source>
</evidence>
<dbReference type="EMBL" id="BTSX01000002">
    <property type="protein sequence ID" value="GMS86613.1"/>
    <property type="molecule type" value="Genomic_DNA"/>
</dbReference>
<organism evidence="6 7">
    <name type="scientific">Pristionchus entomophagus</name>
    <dbReference type="NCBI Taxonomy" id="358040"/>
    <lineage>
        <taxon>Eukaryota</taxon>
        <taxon>Metazoa</taxon>
        <taxon>Ecdysozoa</taxon>
        <taxon>Nematoda</taxon>
        <taxon>Chromadorea</taxon>
        <taxon>Rhabditida</taxon>
        <taxon>Rhabditina</taxon>
        <taxon>Diplogasteromorpha</taxon>
        <taxon>Diplogasteroidea</taxon>
        <taxon>Neodiplogasteridae</taxon>
        <taxon>Pristionchus</taxon>
    </lineage>
</organism>
<dbReference type="Pfam" id="PF10272">
    <property type="entry name" value="Tmpp129"/>
    <property type="match status" value="1"/>
</dbReference>
<evidence type="ECO:0000313" key="7">
    <source>
        <dbReference type="Proteomes" id="UP001432027"/>
    </source>
</evidence>
<dbReference type="GO" id="GO:0016020">
    <property type="term" value="C:membrane"/>
    <property type="evidence" value="ECO:0007669"/>
    <property type="project" value="UniProtKB-SubCell"/>
</dbReference>
<protein>
    <recommendedName>
        <fullName evidence="8">RING-type domain-containing protein</fullName>
    </recommendedName>
</protein>
<keyword evidence="5" id="KW-0472">Membrane</keyword>
<keyword evidence="4" id="KW-1133">Transmembrane helix</keyword>
<dbReference type="InterPro" id="IPR018801">
    <property type="entry name" value="TM129"/>
</dbReference>
<evidence type="ECO:0000256" key="1">
    <source>
        <dbReference type="ARBA" id="ARBA00004141"/>
    </source>
</evidence>
<name>A0AAV5SU23_9BILA</name>
<sequence length="120" mass="13403">QFIKVYLVIFSRNQPNLQRFTNYINDNPKFAMADTASLDLCFACNTKQADVVIRKNCIGLVLMPAACRPTWCAACLARIFAVAQEEEEISEWMDGTASCPTCRAIFCANDVLLIVDEADL</sequence>
<dbReference type="AlphaFoldDB" id="A0AAV5SU23"/>
<evidence type="ECO:0000256" key="5">
    <source>
        <dbReference type="ARBA" id="ARBA00023136"/>
    </source>
</evidence>
<gene>
    <name evidence="6" type="ORF">PENTCL1PPCAC_8788</name>
</gene>
<keyword evidence="7" id="KW-1185">Reference proteome</keyword>
<dbReference type="PANTHER" id="PTHR31322:SF2">
    <property type="entry name" value="E3 UBIQUITIN-PROTEIN LIGASE TM129"/>
    <property type="match status" value="1"/>
</dbReference>
<dbReference type="Proteomes" id="UP001432027">
    <property type="component" value="Unassembled WGS sequence"/>
</dbReference>
<feature type="non-terminal residue" evidence="6">
    <location>
        <position position="1"/>
    </location>
</feature>
<dbReference type="PANTHER" id="PTHR31322">
    <property type="entry name" value="E3 UBIQUITIN-PROTEIN LIGASE TM129"/>
    <property type="match status" value="1"/>
</dbReference>
<keyword evidence="3" id="KW-0812">Transmembrane</keyword>
<dbReference type="GO" id="GO:0005783">
    <property type="term" value="C:endoplasmic reticulum"/>
    <property type="evidence" value="ECO:0007669"/>
    <property type="project" value="TreeGrafter"/>
</dbReference>
<evidence type="ECO:0008006" key="8">
    <source>
        <dbReference type="Google" id="ProtNLM"/>
    </source>
</evidence>
<dbReference type="GO" id="GO:0061630">
    <property type="term" value="F:ubiquitin protein ligase activity"/>
    <property type="evidence" value="ECO:0007669"/>
    <property type="project" value="InterPro"/>
</dbReference>
<reference evidence="6" key="1">
    <citation type="submission" date="2023-10" db="EMBL/GenBank/DDBJ databases">
        <title>Genome assembly of Pristionchus species.</title>
        <authorList>
            <person name="Yoshida K."/>
            <person name="Sommer R.J."/>
        </authorList>
    </citation>
    <scope>NUCLEOTIDE SEQUENCE</scope>
    <source>
        <strain evidence="6">RS0144</strain>
    </source>
</reference>
<evidence type="ECO:0000256" key="3">
    <source>
        <dbReference type="ARBA" id="ARBA00022692"/>
    </source>
</evidence>
<comment type="subcellular location">
    <subcellularLocation>
        <location evidence="1">Membrane</location>
        <topology evidence="1">Multi-pass membrane protein</topology>
    </subcellularLocation>
</comment>